<reference evidence="5" key="2">
    <citation type="submission" date="2025-09" db="UniProtKB">
        <authorList>
            <consortium name="Ensembl"/>
        </authorList>
    </citation>
    <scope>IDENTIFICATION</scope>
</reference>
<dbReference type="Ensembl" id="ENSANIT00000022464.1">
    <property type="protein sequence ID" value="ENSANIP00000021746.1"/>
    <property type="gene ID" value="ENSANIG00000014763.1"/>
</dbReference>
<dbReference type="Proteomes" id="UP000694541">
    <property type="component" value="Unplaced"/>
</dbReference>
<dbReference type="InterPro" id="IPR001715">
    <property type="entry name" value="CH_dom"/>
</dbReference>
<reference evidence="5" key="1">
    <citation type="submission" date="2025-08" db="UniProtKB">
        <authorList>
            <consortium name="Ensembl"/>
        </authorList>
    </citation>
    <scope>IDENTIFICATION</scope>
</reference>
<dbReference type="GO" id="GO:0003779">
    <property type="term" value="F:actin binding"/>
    <property type="evidence" value="ECO:0007669"/>
    <property type="project" value="UniProtKB-KW"/>
</dbReference>
<dbReference type="InterPro" id="IPR001589">
    <property type="entry name" value="Actinin_actin-bd_CS"/>
</dbReference>
<dbReference type="InterPro" id="IPR036872">
    <property type="entry name" value="CH_dom_sf"/>
</dbReference>
<keyword evidence="2" id="KW-0009">Actin-binding</keyword>
<dbReference type="Gene3D" id="1.10.418.10">
    <property type="entry name" value="Calponin-like domain"/>
    <property type="match status" value="1"/>
</dbReference>
<keyword evidence="3" id="KW-0472">Membrane</keyword>
<evidence type="ECO:0000256" key="1">
    <source>
        <dbReference type="ARBA" id="ARBA00022737"/>
    </source>
</evidence>
<organism evidence="5 6">
    <name type="scientific">Accipiter nisus</name>
    <name type="common">Eurasian sparrowhawk</name>
    <dbReference type="NCBI Taxonomy" id="211598"/>
    <lineage>
        <taxon>Eukaryota</taxon>
        <taxon>Metazoa</taxon>
        <taxon>Chordata</taxon>
        <taxon>Craniata</taxon>
        <taxon>Vertebrata</taxon>
        <taxon>Euteleostomi</taxon>
        <taxon>Archelosauria</taxon>
        <taxon>Archosauria</taxon>
        <taxon>Dinosauria</taxon>
        <taxon>Saurischia</taxon>
        <taxon>Theropoda</taxon>
        <taxon>Coelurosauria</taxon>
        <taxon>Aves</taxon>
        <taxon>Neognathae</taxon>
        <taxon>Neoaves</taxon>
        <taxon>Telluraves</taxon>
        <taxon>Accipitrimorphae</taxon>
        <taxon>Accipitriformes</taxon>
        <taxon>Accipitridae</taxon>
        <taxon>Accipitrinae</taxon>
        <taxon>Accipiter</taxon>
    </lineage>
</organism>
<dbReference type="PROSITE" id="PS00019">
    <property type="entry name" value="ACTININ_1"/>
    <property type="match status" value="1"/>
</dbReference>
<keyword evidence="6" id="KW-1185">Reference proteome</keyword>
<dbReference type="AlphaFoldDB" id="A0A8B9RZ96"/>
<dbReference type="Pfam" id="PF00307">
    <property type="entry name" value="CH"/>
    <property type="match status" value="1"/>
</dbReference>
<evidence type="ECO:0000313" key="6">
    <source>
        <dbReference type="Proteomes" id="UP000694541"/>
    </source>
</evidence>
<dbReference type="SUPFAM" id="SSF47576">
    <property type="entry name" value="Calponin-homology domain, CH-domain"/>
    <property type="match status" value="1"/>
</dbReference>
<keyword evidence="3" id="KW-1133">Transmembrane helix</keyword>
<dbReference type="PANTHER" id="PTHR11915">
    <property type="entry name" value="SPECTRIN/FILAMIN RELATED CYTOSKELETAL PROTEIN"/>
    <property type="match status" value="1"/>
</dbReference>
<protein>
    <recommendedName>
        <fullName evidence="4">Calponin-homology (CH) domain-containing protein</fullName>
    </recommendedName>
</protein>
<evidence type="ECO:0000259" key="4">
    <source>
        <dbReference type="Pfam" id="PF00307"/>
    </source>
</evidence>
<evidence type="ECO:0000313" key="5">
    <source>
        <dbReference type="Ensembl" id="ENSANIP00000021746.1"/>
    </source>
</evidence>
<proteinExistence type="predicted"/>
<evidence type="ECO:0000256" key="3">
    <source>
        <dbReference type="SAM" id="Phobius"/>
    </source>
</evidence>
<evidence type="ECO:0000256" key="2">
    <source>
        <dbReference type="ARBA" id="ARBA00023203"/>
    </source>
</evidence>
<keyword evidence="3" id="KW-0812">Transmembrane</keyword>
<feature type="domain" description="Calponin-homology (CH)" evidence="4">
    <location>
        <begin position="15"/>
        <end position="56"/>
    </location>
</feature>
<name>A0A8B9RZ96_9AVES</name>
<feature type="transmembrane region" description="Helical" evidence="3">
    <location>
        <begin position="108"/>
        <end position="131"/>
    </location>
</feature>
<keyword evidence="1" id="KW-0677">Repeat</keyword>
<sequence length="149" mass="16877">LFPSFQSHLNERDRVQKKTFTKWVNKHLMKVRKHINDLYEDLRDGHNLISLLEVLSGVKLVSPQGWVAMLLVPPYPAPSPPLRPPPRSPPHPAISCHFLCHSSVFECLSLFLLLLLLLSFVAVSIIILFIFTQTRVAQAGLLDTTKTCD</sequence>
<accession>A0A8B9RZ96</accession>